<evidence type="ECO:0000256" key="1">
    <source>
        <dbReference type="ARBA" id="ARBA00004651"/>
    </source>
</evidence>
<dbReference type="EMBL" id="BAAAZP010000236">
    <property type="protein sequence ID" value="GAA3716458.1"/>
    <property type="molecule type" value="Genomic_DNA"/>
</dbReference>
<keyword evidence="5 7" id="KW-0472">Membrane</keyword>
<dbReference type="PANTHER" id="PTHR43124:SF3">
    <property type="entry name" value="CHLORAMPHENICOL EFFLUX PUMP RV0191"/>
    <property type="match status" value="1"/>
</dbReference>
<keyword evidence="10" id="KW-1185">Reference proteome</keyword>
<feature type="compositionally biased region" description="Low complexity" evidence="6">
    <location>
        <begin position="368"/>
        <end position="390"/>
    </location>
</feature>
<evidence type="ECO:0000256" key="6">
    <source>
        <dbReference type="SAM" id="MobiDB-lite"/>
    </source>
</evidence>
<evidence type="ECO:0000313" key="9">
    <source>
        <dbReference type="EMBL" id="GAA3716458.1"/>
    </source>
</evidence>
<keyword evidence="2" id="KW-1003">Cell membrane</keyword>
<feature type="transmembrane region" description="Helical" evidence="7">
    <location>
        <begin position="286"/>
        <end position="304"/>
    </location>
</feature>
<feature type="transmembrane region" description="Helical" evidence="7">
    <location>
        <begin position="114"/>
        <end position="137"/>
    </location>
</feature>
<keyword evidence="3 7" id="KW-0812">Transmembrane</keyword>
<gene>
    <name evidence="9" type="ORF">GCM10022224_097570</name>
</gene>
<accession>A0ABP7ECF0</accession>
<dbReference type="Pfam" id="PF07690">
    <property type="entry name" value="MFS_1"/>
    <property type="match status" value="1"/>
</dbReference>
<feature type="region of interest" description="Disordered" evidence="6">
    <location>
        <begin position="366"/>
        <end position="408"/>
    </location>
</feature>
<dbReference type="InterPro" id="IPR020846">
    <property type="entry name" value="MFS_dom"/>
</dbReference>
<dbReference type="PANTHER" id="PTHR43124">
    <property type="entry name" value="PURINE EFFLUX PUMP PBUE"/>
    <property type="match status" value="1"/>
</dbReference>
<feature type="transmembrane region" description="Helical" evidence="7">
    <location>
        <begin position="57"/>
        <end position="80"/>
    </location>
</feature>
<reference evidence="10" key="1">
    <citation type="journal article" date="2019" name="Int. J. Syst. Evol. Microbiol.">
        <title>The Global Catalogue of Microorganisms (GCM) 10K type strain sequencing project: providing services to taxonomists for standard genome sequencing and annotation.</title>
        <authorList>
            <consortium name="The Broad Institute Genomics Platform"/>
            <consortium name="The Broad Institute Genome Sequencing Center for Infectious Disease"/>
            <person name="Wu L."/>
            <person name="Ma J."/>
        </authorList>
    </citation>
    <scope>NUCLEOTIDE SEQUENCE [LARGE SCALE GENOMIC DNA]</scope>
    <source>
        <strain evidence="10">JCM 16904</strain>
    </source>
</reference>
<feature type="domain" description="Major facilitator superfamily (MFS) profile" evidence="8">
    <location>
        <begin position="1"/>
        <end position="369"/>
    </location>
</feature>
<dbReference type="SUPFAM" id="SSF103473">
    <property type="entry name" value="MFS general substrate transporter"/>
    <property type="match status" value="1"/>
</dbReference>
<feature type="transmembrane region" description="Helical" evidence="7">
    <location>
        <begin position="316"/>
        <end position="334"/>
    </location>
</feature>
<evidence type="ECO:0000256" key="2">
    <source>
        <dbReference type="ARBA" id="ARBA00022475"/>
    </source>
</evidence>
<evidence type="ECO:0000256" key="4">
    <source>
        <dbReference type="ARBA" id="ARBA00022989"/>
    </source>
</evidence>
<protein>
    <submittedName>
        <fullName evidence="9">MFS transporter</fullName>
    </submittedName>
</protein>
<evidence type="ECO:0000256" key="7">
    <source>
        <dbReference type="SAM" id="Phobius"/>
    </source>
</evidence>
<dbReference type="InterPro" id="IPR050189">
    <property type="entry name" value="MFS_Efflux_Transporters"/>
</dbReference>
<feature type="transmembrane region" description="Helical" evidence="7">
    <location>
        <begin position="258"/>
        <end position="280"/>
    </location>
</feature>
<feature type="transmembrane region" description="Helical" evidence="7">
    <location>
        <begin position="143"/>
        <end position="165"/>
    </location>
</feature>
<dbReference type="InterPro" id="IPR036259">
    <property type="entry name" value="MFS_trans_sf"/>
</dbReference>
<feature type="transmembrane region" description="Helical" evidence="7">
    <location>
        <begin position="346"/>
        <end position="364"/>
    </location>
</feature>
<feature type="transmembrane region" description="Helical" evidence="7">
    <location>
        <begin position="225"/>
        <end position="246"/>
    </location>
</feature>
<evidence type="ECO:0000259" key="8">
    <source>
        <dbReference type="PROSITE" id="PS50850"/>
    </source>
</evidence>
<comment type="caution">
    <text evidence="9">The sequence shown here is derived from an EMBL/GenBank/DDBJ whole genome shotgun (WGS) entry which is preliminary data.</text>
</comment>
<proteinExistence type="predicted"/>
<evidence type="ECO:0000256" key="5">
    <source>
        <dbReference type="ARBA" id="ARBA00023136"/>
    </source>
</evidence>
<evidence type="ECO:0000256" key="3">
    <source>
        <dbReference type="ARBA" id="ARBA00022692"/>
    </source>
</evidence>
<evidence type="ECO:0000313" key="10">
    <source>
        <dbReference type="Proteomes" id="UP001500902"/>
    </source>
</evidence>
<sequence>MVVTSEMLPVGVLTPMADGLRIAPGTAGFSLTVTGLVTAVTAPAVPRLLGAWDRRAVLAAAMAVLAAGNVLTAVAQGFGLLVASRIVLGVGMGVVWGLAAAVATRLVAPRNIALAVSATVSGVAAASVVGVPLGTLISNTFGWRTAFAALAVGSVLLAAGLLLTLPKLPRPETPADADDATGRESLLRSRPVVVGLVLVLLLVTAHFAAYTYVRPVLEERTELEPGPIALVLLVYGLFGLVGNFAAGSLAAWRARVTVLGLTAGIALSVALLALFSTTAGLTGVSVALWGLTYGGLSVAGQIWMTQAAPHRVEQVTGVYVGVFTAAIALGAFLGGTVVEAAGIPTLLWGAAVLAALALAVGLAGGGTTPARTPTTEPTTEPTTGPTTGPGVLPGERPAPSPATECPGT</sequence>
<dbReference type="CDD" id="cd17324">
    <property type="entry name" value="MFS_NepI_like"/>
    <property type="match status" value="1"/>
</dbReference>
<dbReference type="InterPro" id="IPR011701">
    <property type="entry name" value="MFS"/>
</dbReference>
<dbReference type="Proteomes" id="UP001500902">
    <property type="component" value="Unassembled WGS sequence"/>
</dbReference>
<feature type="transmembrane region" description="Helical" evidence="7">
    <location>
        <begin position="20"/>
        <end position="45"/>
    </location>
</feature>
<dbReference type="PROSITE" id="PS50850">
    <property type="entry name" value="MFS"/>
    <property type="match status" value="1"/>
</dbReference>
<name>A0ABP7ECF0_9ACTN</name>
<feature type="transmembrane region" description="Helical" evidence="7">
    <location>
        <begin position="192"/>
        <end position="213"/>
    </location>
</feature>
<feature type="transmembrane region" description="Helical" evidence="7">
    <location>
        <begin position="86"/>
        <end position="107"/>
    </location>
</feature>
<organism evidence="9 10">
    <name type="scientific">Nonomuraea antimicrobica</name>
    <dbReference type="NCBI Taxonomy" id="561173"/>
    <lineage>
        <taxon>Bacteria</taxon>
        <taxon>Bacillati</taxon>
        <taxon>Actinomycetota</taxon>
        <taxon>Actinomycetes</taxon>
        <taxon>Streptosporangiales</taxon>
        <taxon>Streptosporangiaceae</taxon>
        <taxon>Nonomuraea</taxon>
    </lineage>
</organism>
<dbReference type="Gene3D" id="1.20.1250.20">
    <property type="entry name" value="MFS general substrate transporter like domains"/>
    <property type="match status" value="1"/>
</dbReference>
<comment type="subcellular location">
    <subcellularLocation>
        <location evidence="1">Cell membrane</location>
        <topology evidence="1">Multi-pass membrane protein</topology>
    </subcellularLocation>
</comment>
<keyword evidence="4 7" id="KW-1133">Transmembrane helix</keyword>